<evidence type="ECO:0000313" key="4">
    <source>
        <dbReference type="Proteomes" id="UP000799324"/>
    </source>
</evidence>
<keyword evidence="1" id="KW-0732">Signal</keyword>
<evidence type="ECO:0000259" key="2">
    <source>
        <dbReference type="Pfam" id="PF13577"/>
    </source>
</evidence>
<keyword evidence="4" id="KW-1185">Reference proteome</keyword>
<dbReference type="Gene3D" id="3.10.450.50">
    <property type="match status" value="1"/>
</dbReference>
<feature type="signal peptide" evidence="1">
    <location>
        <begin position="1"/>
        <end position="24"/>
    </location>
</feature>
<protein>
    <recommendedName>
        <fullName evidence="2">SnoaL-like domain-containing protein</fullName>
    </recommendedName>
</protein>
<dbReference type="SUPFAM" id="SSF54427">
    <property type="entry name" value="NTF2-like"/>
    <property type="match status" value="1"/>
</dbReference>
<dbReference type="EMBL" id="MU004353">
    <property type="protein sequence ID" value="KAF2655147.1"/>
    <property type="molecule type" value="Genomic_DNA"/>
</dbReference>
<evidence type="ECO:0000256" key="1">
    <source>
        <dbReference type="SAM" id="SignalP"/>
    </source>
</evidence>
<proteinExistence type="predicted"/>
<reference evidence="3" key="1">
    <citation type="journal article" date="2020" name="Stud. Mycol.">
        <title>101 Dothideomycetes genomes: a test case for predicting lifestyles and emergence of pathogens.</title>
        <authorList>
            <person name="Haridas S."/>
            <person name="Albert R."/>
            <person name="Binder M."/>
            <person name="Bloem J."/>
            <person name="Labutti K."/>
            <person name="Salamov A."/>
            <person name="Andreopoulos B."/>
            <person name="Baker S."/>
            <person name="Barry K."/>
            <person name="Bills G."/>
            <person name="Bluhm B."/>
            <person name="Cannon C."/>
            <person name="Castanera R."/>
            <person name="Culley D."/>
            <person name="Daum C."/>
            <person name="Ezra D."/>
            <person name="Gonzalez J."/>
            <person name="Henrissat B."/>
            <person name="Kuo A."/>
            <person name="Liang C."/>
            <person name="Lipzen A."/>
            <person name="Lutzoni F."/>
            <person name="Magnuson J."/>
            <person name="Mondo S."/>
            <person name="Nolan M."/>
            <person name="Ohm R."/>
            <person name="Pangilinan J."/>
            <person name="Park H.-J."/>
            <person name="Ramirez L."/>
            <person name="Alfaro M."/>
            <person name="Sun H."/>
            <person name="Tritt A."/>
            <person name="Yoshinaga Y."/>
            <person name="Zwiers L.-H."/>
            <person name="Turgeon B."/>
            <person name="Goodwin S."/>
            <person name="Spatafora J."/>
            <person name="Crous P."/>
            <person name="Grigoriev I."/>
        </authorList>
    </citation>
    <scope>NUCLEOTIDE SEQUENCE</scope>
    <source>
        <strain evidence="3">CBS 122681</strain>
    </source>
</reference>
<dbReference type="Proteomes" id="UP000799324">
    <property type="component" value="Unassembled WGS sequence"/>
</dbReference>
<dbReference type="Pfam" id="PF13577">
    <property type="entry name" value="SnoaL_4"/>
    <property type="match status" value="1"/>
</dbReference>
<name>A0A6A6T768_9PLEO</name>
<organism evidence="3 4">
    <name type="scientific">Lophiostoma macrostomum CBS 122681</name>
    <dbReference type="NCBI Taxonomy" id="1314788"/>
    <lineage>
        <taxon>Eukaryota</taxon>
        <taxon>Fungi</taxon>
        <taxon>Dikarya</taxon>
        <taxon>Ascomycota</taxon>
        <taxon>Pezizomycotina</taxon>
        <taxon>Dothideomycetes</taxon>
        <taxon>Pleosporomycetidae</taxon>
        <taxon>Pleosporales</taxon>
        <taxon>Lophiostomataceae</taxon>
        <taxon>Lophiostoma</taxon>
    </lineage>
</organism>
<accession>A0A6A6T768</accession>
<feature type="chain" id="PRO_5025441333" description="SnoaL-like domain-containing protein" evidence="1">
    <location>
        <begin position="25"/>
        <end position="186"/>
    </location>
</feature>
<evidence type="ECO:0000313" key="3">
    <source>
        <dbReference type="EMBL" id="KAF2655147.1"/>
    </source>
</evidence>
<feature type="domain" description="SnoaL-like" evidence="2">
    <location>
        <begin position="25"/>
        <end position="156"/>
    </location>
</feature>
<dbReference type="AlphaFoldDB" id="A0A6A6T768"/>
<sequence length="186" mass="20365">MKVYHLASFLTIAPIAICPIPATASLTNHEAIIDTALLFYRSLDLKSESLMRSITTSNITFNGTLFASIGLGLSEPLVGQENVVPALIGALPMTTMHNLQNFRVEVEGGRGNVTAYVLAYHYKQLEEPRENPRNNYLMGNRLEGSVVRGEGVWKFEFVRLEPFFQSGNIDVMGLSGSGNGIVWACG</sequence>
<dbReference type="InterPro" id="IPR032710">
    <property type="entry name" value="NTF2-like_dom_sf"/>
</dbReference>
<gene>
    <name evidence="3" type="ORF">K491DRAFT_693170</name>
</gene>
<dbReference type="InterPro" id="IPR037401">
    <property type="entry name" value="SnoaL-like"/>
</dbReference>
<dbReference type="OrthoDB" id="2148716at2759"/>